<sequence>MKSKDLLMIGGIGLAVYLLFPKAKEAAAAPGITTIIPAPGAPLDIGGLFGGIASIFGAMPAPIVPEINIPEFKLPPIDIPEGGWGGFIPDEAFWRGFIPDWDEMMPDWDKFIPKFPGFPDLITDGGVVETVVDVITGGGNGNGGIFEGVIDAPKKTIEEGAKTWVSFWDTLTDAIAWGNRPWYELFTDPLWLKKPTGEELEIRAESEAIFEEAGFSEVLPSNLDIFIKARETITGEKA</sequence>
<reference evidence="1" key="1">
    <citation type="journal article" date="2014" name="Front. Microbiol.">
        <title>High frequency of phylogenetically diverse reductive dehalogenase-homologous genes in deep subseafloor sedimentary metagenomes.</title>
        <authorList>
            <person name="Kawai M."/>
            <person name="Futagami T."/>
            <person name="Toyoda A."/>
            <person name="Takaki Y."/>
            <person name="Nishi S."/>
            <person name="Hori S."/>
            <person name="Arai W."/>
            <person name="Tsubouchi T."/>
            <person name="Morono Y."/>
            <person name="Uchiyama I."/>
            <person name="Ito T."/>
            <person name="Fujiyama A."/>
            <person name="Inagaki F."/>
            <person name="Takami H."/>
        </authorList>
    </citation>
    <scope>NUCLEOTIDE SEQUENCE</scope>
    <source>
        <strain evidence="1">Expedition CK06-06</strain>
    </source>
</reference>
<organism evidence="1">
    <name type="scientific">marine sediment metagenome</name>
    <dbReference type="NCBI Taxonomy" id="412755"/>
    <lineage>
        <taxon>unclassified sequences</taxon>
        <taxon>metagenomes</taxon>
        <taxon>ecological metagenomes</taxon>
    </lineage>
</organism>
<comment type="caution">
    <text evidence="1">The sequence shown here is derived from an EMBL/GenBank/DDBJ whole genome shotgun (WGS) entry which is preliminary data.</text>
</comment>
<dbReference type="EMBL" id="BART01008634">
    <property type="protein sequence ID" value="GAG55960.1"/>
    <property type="molecule type" value="Genomic_DNA"/>
</dbReference>
<gene>
    <name evidence="1" type="ORF">S01H4_19363</name>
</gene>
<evidence type="ECO:0000313" key="1">
    <source>
        <dbReference type="EMBL" id="GAG55960.1"/>
    </source>
</evidence>
<accession>X0YJ46</accession>
<name>X0YJ46_9ZZZZ</name>
<dbReference type="AlphaFoldDB" id="X0YJ46"/>
<proteinExistence type="predicted"/>
<protein>
    <submittedName>
        <fullName evidence="1">Uncharacterized protein</fullName>
    </submittedName>
</protein>
<feature type="non-terminal residue" evidence="1">
    <location>
        <position position="238"/>
    </location>
</feature>